<evidence type="ECO:0000313" key="1">
    <source>
        <dbReference type="EMBL" id="OAY62707.1"/>
    </source>
</evidence>
<comment type="caution">
    <text evidence="1">The sequence shown here is derived from an EMBL/GenBank/DDBJ whole genome shotgun (WGS) entry which is preliminary data.</text>
</comment>
<feature type="non-terminal residue" evidence="1">
    <location>
        <position position="144"/>
    </location>
</feature>
<dbReference type="EMBL" id="LSRQ01008436">
    <property type="protein sequence ID" value="OAY62707.1"/>
    <property type="molecule type" value="Genomic_DNA"/>
</dbReference>
<protein>
    <submittedName>
        <fullName evidence="1">Uncharacterized protein</fullName>
    </submittedName>
</protein>
<sequence>MANRRRRENTIGAIEDDGKTLQREEDLRDYFYSHFKELFAPIEGNRRLIGDWSDLFSDRPLLNHSHLTLPFSLEEIRNATFQLGGDKAPSPDGFNLRFFFQIFWDTIKADLFNIFRDLFEGENPRVAGVDEESTYLGQSREEGM</sequence>
<proteinExistence type="predicted"/>
<organism evidence="1 2">
    <name type="scientific">Ananas comosus</name>
    <name type="common">Pineapple</name>
    <name type="synonym">Ananas ananas</name>
    <dbReference type="NCBI Taxonomy" id="4615"/>
    <lineage>
        <taxon>Eukaryota</taxon>
        <taxon>Viridiplantae</taxon>
        <taxon>Streptophyta</taxon>
        <taxon>Embryophyta</taxon>
        <taxon>Tracheophyta</taxon>
        <taxon>Spermatophyta</taxon>
        <taxon>Magnoliopsida</taxon>
        <taxon>Liliopsida</taxon>
        <taxon>Poales</taxon>
        <taxon>Bromeliaceae</taxon>
        <taxon>Bromelioideae</taxon>
        <taxon>Ananas</taxon>
    </lineage>
</organism>
<gene>
    <name evidence="1" type="ORF">ACMD2_12222</name>
</gene>
<accession>A0A199UCY0</accession>
<dbReference type="AlphaFoldDB" id="A0A199UCY0"/>
<evidence type="ECO:0000313" key="2">
    <source>
        <dbReference type="Proteomes" id="UP000092600"/>
    </source>
</evidence>
<name>A0A199UCY0_ANACO</name>
<dbReference type="Proteomes" id="UP000092600">
    <property type="component" value="Unassembled WGS sequence"/>
</dbReference>
<reference evidence="1 2" key="1">
    <citation type="journal article" date="2016" name="DNA Res.">
        <title>The draft genome of MD-2 pineapple using hybrid error correction of long reads.</title>
        <authorList>
            <person name="Redwan R.M."/>
            <person name="Saidin A."/>
            <person name="Kumar S.V."/>
        </authorList>
    </citation>
    <scope>NUCLEOTIDE SEQUENCE [LARGE SCALE GENOMIC DNA]</scope>
    <source>
        <strain evidence="2">cv. MD2</strain>
        <tissue evidence="1">Leaf</tissue>
    </source>
</reference>